<dbReference type="OrthoDB" id="9840496at2"/>
<keyword evidence="2" id="KW-1185">Reference proteome</keyword>
<organism evidence="1 2">
    <name type="scientific">Methylobacterium radiodurans</name>
    <dbReference type="NCBI Taxonomy" id="2202828"/>
    <lineage>
        <taxon>Bacteria</taxon>
        <taxon>Pseudomonadati</taxon>
        <taxon>Pseudomonadota</taxon>
        <taxon>Alphaproteobacteria</taxon>
        <taxon>Hyphomicrobiales</taxon>
        <taxon>Methylobacteriaceae</taxon>
        <taxon>Methylobacterium</taxon>
    </lineage>
</organism>
<gene>
    <name evidence="1" type="ORF">DK427_13340</name>
</gene>
<sequence>MSSRAFYAALVPEQQHAFRAAVTDMREGRAPEAVREAWAALDIGEDILDRRVTIVIWELVEERLALLPESERAPIATALLGGAP</sequence>
<evidence type="ECO:0000313" key="1">
    <source>
        <dbReference type="EMBL" id="AWN36594.1"/>
    </source>
</evidence>
<dbReference type="KEGG" id="meti:DK427_13340"/>
<name>A0A2U8VS85_9HYPH</name>
<accession>A0A2U8VS85</accession>
<dbReference type="Proteomes" id="UP000246058">
    <property type="component" value="Chromosome"/>
</dbReference>
<dbReference type="AlphaFoldDB" id="A0A2U8VS85"/>
<evidence type="ECO:0000313" key="2">
    <source>
        <dbReference type="Proteomes" id="UP000246058"/>
    </source>
</evidence>
<protein>
    <submittedName>
        <fullName evidence="1">Uncharacterized protein</fullName>
    </submittedName>
</protein>
<proteinExistence type="predicted"/>
<dbReference type="EMBL" id="CP029551">
    <property type="protein sequence ID" value="AWN36594.1"/>
    <property type="molecule type" value="Genomic_DNA"/>
</dbReference>
<dbReference type="RefSeq" id="WP_109951693.1">
    <property type="nucleotide sequence ID" value="NZ_CP029551.1"/>
</dbReference>
<reference evidence="1 2" key="1">
    <citation type="submission" date="2018-05" db="EMBL/GenBank/DDBJ databases">
        <title>Complete Genome Sequence of Methylobacterium sp. 17Sr1-43.</title>
        <authorList>
            <person name="Srinivasan S."/>
        </authorList>
    </citation>
    <scope>NUCLEOTIDE SEQUENCE [LARGE SCALE GENOMIC DNA]</scope>
    <source>
        <strain evidence="1 2">17Sr1-43</strain>
    </source>
</reference>